<sequence>MDQCMLRPEQTEHGSFALKFEREYPLICNDGQLFGENTRNGTLPSIPYRLKSTIKNEVTKQCEIKRQEYCKINEGKEKCSRGAETLWHGIFIKTQIIDEENTINMTLSLSITKNETFVEGKIKKK</sequence>
<evidence type="ECO:0000313" key="1">
    <source>
        <dbReference type="Proteomes" id="UP000095281"/>
    </source>
</evidence>
<name>A0A1I8B501_MELHA</name>
<proteinExistence type="predicted"/>
<dbReference type="Proteomes" id="UP000095281">
    <property type="component" value="Unplaced"/>
</dbReference>
<organism evidence="1 2">
    <name type="scientific">Meloidogyne hapla</name>
    <name type="common">Root-knot nematode worm</name>
    <dbReference type="NCBI Taxonomy" id="6305"/>
    <lineage>
        <taxon>Eukaryota</taxon>
        <taxon>Metazoa</taxon>
        <taxon>Ecdysozoa</taxon>
        <taxon>Nematoda</taxon>
        <taxon>Chromadorea</taxon>
        <taxon>Rhabditida</taxon>
        <taxon>Tylenchina</taxon>
        <taxon>Tylenchomorpha</taxon>
        <taxon>Tylenchoidea</taxon>
        <taxon>Meloidogynidae</taxon>
        <taxon>Meloidogyninae</taxon>
        <taxon>Meloidogyne</taxon>
    </lineage>
</organism>
<accession>A0A1I8B501</accession>
<dbReference type="AlphaFoldDB" id="A0A1I8B501"/>
<dbReference type="WBParaSite" id="MhA1_Contig1339.frz3.gene2">
    <property type="protein sequence ID" value="MhA1_Contig1339.frz3.gene2"/>
    <property type="gene ID" value="MhA1_Contig1339.frz3.gene2"/>
</dbReference>
<protein>
    <submittedName>
        <fullName evidence="2">Phlebovirus glycoprotein G2 fusion domain-containing protein</fullName>
    </submittedName>
</protein>
<reference evidence="2" key="1">
    <citation type="submission" date="2016-11" db="UniProtKB">
        <authorList>
            <consortium name="WormBaseParasite"/>
        </authorList>
    </citation>
    <scope>IDENTIFICATION</scope>
</reference>
<evidence type="ECO:0000313" key="2">
    <source>
        <dbReference type="WBParaSite" id="MhA1_Contig1339.frz3.gene2"/>
    </source>
</evidence>
<keyword evidence="1" id="KW-1185">Reference proteome</keyword>